<organism evidence="1">
    <name type="scientific">Spironucleus salmonicida</name>
    <dbReference type="NCBI Taxonomy" id="348837"/>
    <lineage>
        <taxon>Eukaryota</taxon>
        <taxon>Metamonada</taxon>
        <taxon>Diplomonadida</taxon>
        <taxon>Hexamitidae</taxon>
        <taxon>Hexamitinae</taxon>
        <taxon>Spironucleus</taxon>
    </lineage>
</organism>
<dbReference type="Proteomes" id="UP000018208">
    <property type="component" value="Unassembled WGS sequence"/>
</dbReference>
<proteinExistence type="predicted"/>
<dbReference type="AlphaFoldDB" id="V6LEW7"/>
<keyword evidence="3" id="KW-1185">Reference proteome</keyword>
<accession>V6LEW7</accession>
<dbReference type="EMBL" id="KI546146">
    <property type="protein sequence ID" value="EST43075.1"/>
    <property type="molecule type" value="Genomic_DNA"/>
</dbReference>
<reference evidence="2" key="2">
    <citation type="submission" date="2020-12" db="EMBL/GenBank/DDBJ databases">
        <title>New Spironucleus salmonicida genome in near-complete chromosomes.</title>
        <authorList>
            <person name="Xu F."/>
            <person name="Kurt Z."/>
            <person name="Jimenez-Gonzalez A."/>
            <person name="Astvaldsson A."/>
            <person name="Andersson J.O."/>
            <person name="Svard S.G."/>
        </authorList>
    </citation>
    <scope>NUCLEOTIDE SEQUENCE</scope>
    <source>
        <strain evidence="2">ATCC 50377</strain>
    </source>
</reference>
<sequence length="108" mass="12827">MTFCQVVVYSLCRKKLFEATYERIDDLYIVYYNSKQLKLNTHSENVKIRTRHSKLVFKEIRKNIEIIMEINDHSLPIAHIKEDSEITFEARGSQSYIQRESVNRGSQV</sequence>
<name>V6LEW7_9EUKA</name>
<protein>
    <submittedName>
        <fullName evidence="1">Uncharacterized protein</fullName>
    </submittedName>
</protein>
<reference evidence="1 2" key="1">
    <citation type="journal article" date="2014" name="PLoS Genet.">
        <title>The Genome of Spironucleus salmonicida Highlights a Fish Pathogen Adapted to Fluctuating Environments.</title>
        <authorList>
            <person name="Xu F."/>
            <person name="Jerlstrom-Hultqvist J."/>
            <person name="Einarsson E."/>
            <person name="Astvaldsson A."/>
            <person name="Svard S.G."/>
            <person name="Andersson J.O."/>
        </authorList>
    </citation>
    <scope>NUCLEOTIDE SEQUENCE</scope>
    <source>
        <strain evidence="2">ATCC 50377</strain>
    </source>
</reference>
<dbReference type="VEuPathDB" id="GiardiaDB:SS50377_25022"/>
<gene>
    <name evidence="1" type="ORF">SS50377_17233</name>
    <name evidence="2" type="ORF">SS50377_25022</name>
</gene>
<evidence type="ECO:0000313" key="1">
    <source>
        <dbReference type="EMBL" id="EST43075.1"/>
    </source>
</evidence>
<evidence type="ECO:0000313" key="2">
    <source>
        <dbReference type="EMBL" id="KAH0572907.1"/>
    </source>
</evidence>
<dbReference type="EMBL" id="AUWU02000005">
    <property type="protein sequence ID" value="KAH0572907.1"/>
    <property type="molecule type" value="Genomic_DNA"/>
</dbReference>
<evidence type="ECO:0000313" key="3">
    <source>
        <dbReference type="Proteomes" id="UP000018208"/>
    </source>
</evidence>